<dbReference type="RefSeq" id="WP_244638143.1">
    <property type="nucleotide sequence ID" value="NZ_BLZR01000001.1"/>
</dbReference>
<evidence type="ECO:0000313" key="4">
    <source>
        <dbReference type="Proteomes" id="UP000580568"/>
    </source>
</evidence>
<dbReference type="Pfam" id="PF07670">
    <property type="entry name" value="Gate"/>
    <property type="match status" value="1"/>
</dbReference>
<keyword evidence="4" id="KW-1185">Reference proteome</keyword>
<gene>
    <name evidence="3" type="ORF">bsdtw1_02062</name>
</gene>
<name>A0A6V8SFH3_9CLOT</name>
<feature type="transmembrane region" description="Helical" evidence="1">
    <location>
        <begin position="164"/>
        <end position="184"/>
    </location>
</feature>
<keyword evidence="1" id="KW-0472">Membrane</keyword>
<evidence type="ECO:0000256" key="1">
    <source>
        <dbReference type="SAM" id="Phobius"/>
    </source>
</evidence>
<feature type="transmembrane region" description="Helical" evidence="1">
    <location>
        <begin position="284"/>
        <end position="304"/>
    </location>
</feature>
<reference evidence="3 4" key="1">
    <citation type="submission" date="2020-07" db="EMBL/GenBank/DDBJ databases">
        <title>A new beta-1,3-glucan-decomposing anaerobic bacterium isolated from anoxic soil subjected to biological soil disinfestation.</title>
        <authorList>
            <person name="Ueki A."/>
            <person name="Tonouchi A."/>
        </authorList>
    </citation>
    <scope>NUCLEOTIDE SEQUENCE [LARGE SCALE GENOMIC DNA]</scope>
    <source>
        <strain evidence="3 4">TW1</strain>
    </source>
</reference>
<dbReference type="AlphaFoldDB" id="A0A6V8SFH3"/>
<dbReference type="EMBL" id="BLZR01000001">
    <property type="protein sequence ID" value="GFP75969.1"/>
    <property type="molecule type" value="Genomic_DNA"/>
</dbReference>
<proteinExistence type="predicted"/>
<comment type="caution">
    <text evidence="3">The sequence shown here is derived from an EMBL/GenBank/DDBJ whole genome shotgun (WGS) entry which is preliminary data.</text>
</comment>
<organism evidence="3 4">
    <name type="scientific">Clostridium fungisolvens</name>
    <dbReference type="NCBI Taxonomy" id="1604897"/>
    <lineage>
        <taxon>Bacteria</taxon>
        <taxon>Bacillati</taxon>
        <taxon>Bacillota</taxon>
        <taxon>Clostridia</taxon>
        <taxon>Eubacteriales</taxon>
        <taxon>Clostridiaceae</taxon>
        <taxon>Clostridium</taxon>
    </lineage>
</organism>
<feature type="domain" description="Nucleoside transporter/FeoB GTPase Gate" evidence="2">
    <location>
        <begin position="62"/>
        <end position="118"/>
    </location>
</feature>
<keyword evidence="1" id="KW-1133">Transmembrane helix</keyword>
<feature type="transmembrane region" description="Helical" evidence="1">
    <location>
        <begin position="58"/>
        <end position="80"/>
    </location>
</feature>
<feature type="transmembrane region" description="Helical" evidence="1">
    <location>
        <begin position="28"/>
        <end position="46"/>
    </location>
</feature>
<evidence type="ECO:0000259" key="2">
    <source>
        <dbReference type="Pfam" id="PF07670"/>
    </source>
</evidence>
<feature type="transmembrane region" description="Helical" evidence="1">
    <location>
        <begin position="361"/>
        <end position="382"/>
    </location>
</feature>
<accession>A0A6V8SFH3</accession>
<dbReference type="Proteomes" id="UP000580568">
    <property type="component" value="Unassembled WGS sequence"/>
</dbReference>
<sequence>MYSIFLLLIASALLVFMLLKLNFNRTSTFVTLSLTILILYFVVNPRSCMEAALQGAQLFIKAILPSLFPFMVICNLLIAFDGISIYSKLLGPILCRPLRLSKNCSFAIVASMLCGYPLGAKYSSELYDNGYIDELEFKRLLNIASNAGPIFILGSVASSMLNNIYYGYIILAANYLSFFIIGLFSKSKASPRKLNFNPAPKNINIGEAFKASINDGINGTLMVGGYVIIFAVLIAIIKNNAIASIISNSISNMNLNNELLSALFLGSLDLTNGCYIITSSSLSITIKLCLISFFCCFGGFSIIAQTHAFFYKYDISVKKYFIIKFLQGLIGVIVTFLLCTIFITTIPTFSTNNTVGLYNQIWLPYLIFMIITIICLSIKKLFNAA</sequence>
<dbReference type="InterPro" id="IPR014226">
    <property type="entry name" value="Spore_IM_YlbJ"/>
</dbReference>
<protein>
    <recommendedName>
        <fullName evidence="2">Nucleoside transporter/FeoB GTPase Gate domain-containing protein</fullName>
    </recommendedName>
</protein>
<evidence type="ECO:0000313" key="3">
    <source>
        <dbReference type="EMBL" id="GFP75969.1"/>
    </source>
</evidence>
<feature type="transmembrane region" description="Helical" evidence="1">
    <location>
        <begin position="325"/>
        <end position="349"/>
    </location>
</feature>
<dbReference type="NCBIfam" id="TIGR02871">
    <property type="entry name" value="spore_ylbJ"/>
    <property type="match status" value="1"/>
</dbReference>
<keyword evidence="1" id="KW-0812">Transmembrane</keyword>
<dbReference type="InterPro" id="IPR011642">
    <property type="entry name" value="Gate_dom"/>
</dbReference>